<sequence length="126" mass="13522">MPSKQQVNTEHAPKAIGPYSQAIKSGGFVFVSGQLGIDPKSGEFAGGIKEQTKQAMENMRAILQEAGLGFSAVVKTTILLKDLEDFAVVNEIYGSYFSEPYPARATFQVAKLPKDGLVEIEAIAKA</sequence>
<dbReference type="PANTHER" id="PTHR11803:SF39">
    <property type="entry name" value="2-IMINOBUTANOATE_2-IMINOPROPANOATE DEAMINASE"/>
    <property type="match status" value="1"/>
</dbReference>
<evidence type="ECO:0000313" key="2">
    <source>
        <dbReference type="EMBL" id="CBY83380.1"/>
    </source>
</evidence>
<dbReference type="GeneID" id="36134729"/>
<dbReference type="PANTHER" id="PTHR11803">
    <property type="entry name" value="2-IMINOBUTANOATE/2-IMINOPROPANOATE DEAMINASE RIDA"/>
    <property type="match status" value="1"/>
</dbReference>
<dbReference type="Pfam" id="PF01042">
    <property type="entry name" value="Ribonuc_L-PSP"/>
    <property type="match status" value="1"/>
</dbReference>
<dbReference type="InterPro" id="IPR006056">
    <property type="entry name" value="RidA"/>
</dbReference>
<organism evidence="2 3">
    <name type="scientific">Helicobacter felis (strain ATCC 49179 / CCUG 28539 / NCTC 12436 / CS1)</name>
    <dbReference type="NCBI Taxonomy" id="936155"/>
    <lineage>
        <taxon>Bacteria</taxon>
        <taxon>Pseudomonadati</taxon>
        <taxon>Campylobacterota</taxon>
        <taxon>Epsilonproteobacteria</taxon>
        <taxon>Campylobacterales</taxon>
        <taxon>Helicobacteraceae</taxon>
        <taxon>Helicobacter</taxon>
    </lineage>
</organism>
<dbReference type="STRING" id="936155.HFELIS_12960"/>
<dbReference type="FunFam" id="3.30.1330.40:FF:000001">
    <property type="entry name" value="L-PSP family endoribonuclease"/>
    <property type="match status" value="1"/>
</dbReference>
<dbReference type="CDD" id="cd00448">
    <property type="entry name" value="YjgF_YER057c_UK114_family"/>
    <property type="match status" value="1"/>
</dbReference>
<keyword evidence="3" id="KW-1185">Reference proteome</keyword>
<comment type="similarity">
    <text evidence="1">Belongs to the RutC family.</text>
</comment>
<dbReference type="KEGG" id="hfe:HFELIS_12960"/>
<evidence type="ECO:0000313" key="3">
    <source>
        <dbReference type="Proteomes" id="UP000007934"/>
    </source>
</evidence>
<dbReference type="RefSeq" id="WP_013469744.1">
    <property type="nucleotide sequence ID" value="NC_014810.2"/>
</dbReference>
<reference evidence="2 3" key="1">
    <citation type="journal article" date="2011" name="Genome Biol. Evol.">
        <title>Comparative whole genome sequence analysis of the carcinogenic bacterial model pathogen Helicobacter felis.</title>
        <authorList>
            <person name="Arnold I.C."/>
            <person name="Zigova Z."/>
            <person name="Holden M."/>
            <person name="Lawley T.D."/>
            <person name="Rad R."/>
            <person name="Dougan G."/>
            <person name="Falkow S."/>
            <person name="Bentley S.D."/>
            <person name="Muller A."/>
        </authorList>
    </citation>
    <scope>NUCLEOTIDE SEQUENCE [LARGE SCALE GENOMIC DNA]</scope>
    <source>
        <strain evidence="3">ATCC 49179 / CCUG 28539 / NCTC 12436 / CS1</strain>
    </source>
</reference>
<dbReference type="HOGENOM" id="CLU_100715_7_1_7"/>
<dbReference type="eggNOG" id="COG0251">
    <property type="taxonomic scope" value="Bacteria"/>
</dbReference>
<evidence type="ECO:0000256" key="1">
    <source>
        <dbReference type="ARBA" id="ARBA00010552"/>
    </source>
</evidence>
<dbReference type="InterPro" id="IPR019897">
    <property type="entry name" value="RidA_CS"/>
</dbReference>
<dbReference type="NCBIfam" id="TIGR00004">
    <property type="entry name" value="Rid family detoxifying hydrolase"/>
    <property type="match status" value="1"/>
</dbReference>
<dbReference type="Proteomes" id="UP000007934">
    <property type="component" value="Chromosome"/>
</dbReference>
<accession>E7A9R0</accession>
<name>E7A9R0_HELFC</name>
<dbReference type="InterPro" id="IPR035959">
    <property type="entry name" value="RutC-like_sf"/>
</dbReference>
<dbReference type="EMBL" id="FQ670179">
    <property type="protein sequence ID" value="CBY83380.1"/>
    <property type="molecule type" value="Genomic_DNA"/>
</dbReference>
<gene>
    <name evidence="2" type="primary">yabJ</name>
    <name evidence="2" type="ordered locus">Hfelis_12960</name>
</gene>
<dbReference type="InterPro" id="IPR006175">
    <property type="entry name" value="YjgF/YER057c/UK114"/>
</dbReference>
<dbReference type="PROSITE" id="PS01094">
    <property type="entry name" value="UPF0076"/>
    <property type="match status" value="1"/>
</dbReference>
<protein>
    <submittedName>
        <fullName evidence="2">Regulatory protein Endoribonuclease L-PSP</fullName>
    </submittedName>
</protein>
<dbReference type="GO" id="GO:0005829">
    <property type="term" value="C:cytosol"/>
    <property type="evidence" value="ECO:0007669"/>
    <property type="project" value="TreeGrafter"/>
</dbReference>
<proteinExistence type="inferred from homology"/>
<dbReference type="GO" id="GO:0019239">
    <property type="term" value="F:deaminase activity"/>
    <property type="evidence" value="ECO:0007669"/>
    <property type="project" value="TreeGrafter"/>
</dbReference>
<dbReference type="SUPFAM" id="SSF55298">
    <property type="entry name" value="YjgF-like"/>
    <property type="match status" value="1"/>
</dbReference>
<dbReference type="OrthoDB" id="9808943at2"/>
<dbReference type="Gene3D" id="3.30.1330.40">
    <property type="entry name" value="RutC-like"/>
    <property type="match status" value="1"/>
</dbReference>
<dbReference type="AlphaFoldDB" id="E7A9R0"/>